<dbReference type="OrthoDB" id="709265at2"/>
<dbReference type="RefSeq" id="WP_108633457.1">
    <property type="nucleotide sequence ID" value="NZ_QCXX01000002.1"/>
</dbReference>
<dbReference type="Proteomes" id="UP000250831">
    <property type="component" value="Unassembled WGS sequence"/>
</dbReference>
<accession>A0A363NWF6</accession>
<protein>
    <recommendedName>
        <fullName evidence="4">Glyoxalase</fullName>
    </recommendedName>
</protein>
<feature type="chain" id="PRO_5016943465" description="Glyoxalase" evidence="1">
    <location>
        <begin position="22"/>
        <end position="129"/>
    </location>
</feature>
<proteinExistence type="predicted"/>
<gene>
    <name evidence="2" type="ORF">DCO56_09285</name>
</gene>
<organism evidence="2 3">
    <name type="scientific">Sphingobacterium athyrii</name>
    <dbReference type="NCBI Taxonomy" id="2152717"/>
    <lineage>
        <taxon>Bacteria</taxon>
        <taxon>Pseudomonadati</taxon>
        <taxon>Bacteroidota</taxon>
        <taxon>Sphingobacteriia</taxon>
        <taxon>Sphingobacteriales</taxon>
        <taxon>Sphingobacteriaceae</taxon>
        <taxon>Sphingobacterium</taxon>
    </lineage>
</organism>
<name>A0A363NWF6_9SPHI</name>
<dbReference type="AlphaFoldDB" id="A0A363NWF6"/>
<keyword evidence="3" id="KW-1185">Reference proteome</keyword>
<evidence type="ECO:0000256" key="1">
    <source>
        <dbReference type="SAM" id="SignalP"/>
    </source>
</evidence>
<evidence type="ECO:0008006" key="4">
    <source>
        <dbReference type="Google" id="ProtNLM"/>
    </source>
</evidence>
<keyword evidence="1" id="KW-0732">Signal</keyword>
<feature type="signal peptide" evidence="1">
    <location>
        <begin position="1"/>
        <end position="21"/>
    </location>
</feature>
<evidence type="ECO:0000313" key="3">
    <source>
        <dbReference type="Proteomes" id="UP000250831"/>
    </source>
</evidence>
<reference evidence="2 3" key="1">
    <citation type="submission" date="2018-04" db="EMBL/GenBank/DDBJ databases">
        <title>Sphingobacterium sp. M46 Genome.</title>
        <authorList>
            <person name="Cheng J."/>
            <person name="Li Y."/>
        </authorList>
    </citation>
    <scope>NUCLEOTIDE SEQUENCE [LARGE SCALE GENOMIC DNA]</scope>
    <source>
        <strain evidence="2 3">M46</strain>
    </source>
</reference>
<sequence length="129" mass="15114">MKRLYVILFLLLFGWDDFASAQATQPKDSLLLAKTFLLDIQRSLSKKQERQQKIVMLDSLINKGKSLDKVFHRSQLSHLSRSFQFILQSLVLYKSDLKIAADSPMERQYLDKNIPLLLKQIDNFRASRR</sequence>
<dbReference type="EMBL" id="QCXX01000002">
    <property type="protein sequence ID" value="PUV25124.1"/>
    <property type="molecule type" value="Genomic_DNA"/>
</dbReference>
<evidence type="ECO:0000313" key="2">
    <source>
        <dbReference type="EMBL" id="PUV25124.1"/>
    </source>
</evidence>
<comment type="caution">
    <text evidence="2">The sequence shown here is derived from an EMBL/GenBank/DDBJ whole genome shotgun (WGS) entry which is preliminary data.</text>
</comment>